<dbReference type="PANTHER" id="PTHR37900">
    <property type="match status" value="1"/>
</dbReference>
<feature type="chain" id="PRO_5006618773" description="Secreted protein" evidence="1">
    <location>
        <begin position="21"/>
        <end position="72"/>
    </location>
</feature>
<dbReference type="PANTHER" id="PTHR37900:SF3">
    <property type="entry name" value="TRANSMEMBRANE PROTEIN"/>
    <property type="match status" value="1"/>
</dbReference>
<dbReference type="OrthoDB" id="595024at2759"/>
<organism evidence="2 3">
    <name type="scientific">Vigna angularis var. angularis</name>
    <dbReference type="NCBI Taxonomy" id="157739"/>
    <lineage>
        <taxon>Eukaryota</taxon>
        <taxon>Viridiplantae</taxon>
        <taxon>Streptophyta</taxon>
        <taxon>Embryophyta</taxon>
        <taxon>Tracheophyta</taxon>
        <taxon>Spermatophyta</taxon>
        <taxon>Magnoliopsida</taxon>
        <taxon>eudicotyledons</taxon>
        <taxon>Gunneridae</taxon>
        <taxon>Pentapetalae</taxon>
        <taxon>rosids</taxon>
        <taxon>fabids</taxon>
        <taxon>Fabales</taxon>
        <taxon>Fabaceae</taxon>
        <taxon>Papilionoideae</taxon>
        <taxon>50 kb inversion clade</taxon>
        <taxon>NPAAA clade</taxon>
        <taxon>indigoferoid/millettioid clade</taxon>
        <taxon>Phaseoleae</taxon>
        <taxon>Vigna</taxon>
    </lineage>
</organism>
<dbReference type="Proteomes" id="UP000291084">
    <property type="component" value="Chromosome 9"/>
</dbReference>
<name>A0A0S3SZX2_PHAAN</name>
<evidence type="ECO:0000313" key="3">
    <source>
        <dbReference type="Proteomes" id="UP000291084"/>
    </source>
</evidence>
<dbReference type="EMBL" id="AP015042">
    <property type="protein sequence ID" value="BAT98520.1"/>
    <property type="molecule type" value="Genomic_DNA"/>
</dbReference>
<evidence type="ECO:0008006" key="4">
    <source>
        <dbReference type="Google" id="ProtNLM"/>
    </source>
</evidence>
<keyword evidence="1" id="KW-0732">Signal</keyword>
<gene>
    <name evidence="2" type="primary">Vigan.09G218000</name>
    <name evidence="2" type="ORF">VIGAN_09218000</name>
</gene>
<dbReference type="AlphaFoldDB" id="A0A0S3SZX2"/>
<accession>A0A0S3SZX2</accession>
<keyword evidence="3" id="KW-1185">Reference proteome</keyword>
<evidence type="ECO:0000256" key="1">
    <source>
        <dbReference type="SAM" id="SignalP"/>
    </source>
</evidence>
<proteinExistence type="predicted"/>
<reference evidence="2 3" key="1">
    <citation type="journal article" date="2015" name="Sci. Rep.">
        <title>The power of single molecule real-time sequencing technology in the de novo assembly of a eukaryotic genome.</title>
        <authorList>
            <person name="Sakai H."/>
            <person name="Naito K."/>
            <person name="Ogiso-Tanaka E."/>
            <person name="Takahashi Y."/>
            <person name="Iseki K."/>
            <person name="Muto C."/>
            <person name="Satou K."/>
            <person name="Teruya K."/>
            <person name="Shiroma A."/>
            <person name="Shimoji M."/>
            <person name="Hirano T."/>
            <person name="Itoh T."/>
            <person name="Kaga A."/>
            <person name="Tomooka N."/>
        </authorList>
    </citation>
    <scope>NUCLEOTIDE SEQUENCE [LARGE SCALE GENOMIC DNA]</scope>
    <source>
        <strain evidence="3">cv. Shumari</strain>
    </source>
</reference>
<evidence type="ECO:0000313" key="2">
    <source>
        <dbReference type="EMBL" id="BAT98520.1"/>
    </source>
</evidence>
<feature type="signal peptide" evidence="1">
    <location>
        <begin position="1"/>
        <end position="20"/>
    </location>
</feature>
<sequence>MILMSLKLCSLWSLVKLGTALLRQPTPTLTTILHSANLLPRNLNLDRFVRREFLHRENHFFHFLTTVLRFVW</sequence>
<protein>
    <recommendedName>
        <fullName evidence="4">Secreted protein</fullName>
    </recommendedName>
</protein>